<accession>A0A8H6MT06</accession>
<dbReference type="PROSITE" id="PS50157">
    <property type="entry name" value="ZINC_FINGER_C2H2_2"/>
    <property type="match status" value="1"/>
</dbReference>
<feature type="domain" description="C2H2-type" evidence="3">
    <location>
        <begin position="337"/>
        <end position="362"/>
    </location>
</feature>
<evidence type="ECO:0000256" key="2">
    <source>
        <dbReference type="SAM" id="MobiDB-lite"/>
    </source>
</evidence>
<comment type="caution">
    <text evidence="4">The sequence shown here is derived from an EMBL/GenBank/DDBJ whole genome shotgun (WGS) entry which is preliminary data.</text>
</comment>
<name>A0A8H6MT06_9PEZI</name>
<keyword evidence="1" id="KW-0862">Zinc</keyword>
<sequence>MAQLLTTSPGRSPRASLSSVAPLTRSLPVNTSASSQPSTTWSTSLRVSDAPQSTTPWDSNEAPFQYGASYHSNVLPLPPSPSHFNLSNGHALGPSTYMGYPDATHVPPLVIPCRGHFLRCTGGYGSSCEGPVNLDDAARQTNFAGFRQHGHFNQPFSLTDTFSSSITGHNDTSFYNHWDISPNFHNVYSDTSTTGFLDRGNPTHPSQYPDDDFGGVSGGYSELRPARVDSYATELCNIDPILLNMGQAGELFEDRTSMKLTNDTSPQRFPSSPSDQTISPYATSRESSSDDDSMAPQPKVGAKSRSPSETRPCPFCPSFEGDARALREHIRCHDRSHGCPAAGCDKTFSTPRDLERHQMSAHQKIALICHICGAPTKGGRSDNLQRHIKKRHPEIFRTQ</sequence>
<keyword evidence="1" id="KW-0863">Zinc-finger</keyword>
<dbReference type="EMBL" id="WIGN01000145">
    <property type="protein sequence ID" value="KAF6807076.1"/>
    <property type="molecule type" value="Genomic_DNA"/>
</dbReference>
<organism evidence="4 5">
    <name type="scientific">Colletotrichum sojae</name>
    <dbReference type="NCBI Taxonomy" id="2175907"/>
    <lineage>
        <taxon>Eukaryota</taxon>
        <taxon>Fungi</taxon>
        <taxon>Dikarya</taxon>
        <taxon>Ascomycota</taxon>
        <taxon>Pezizomycotina</taxon>
        <taxon>Sordariomycetes</taxon>
        <taxon>Hypocreomycetidae</taxon>
        <taxon>Glomerellales</taxon>
        <taxon>Glomerellaceae</taxon>
        <taxon>Colletotrichum</taxon>
        <taxon>Colletotrichum orchidearum species complex</taxon>
    </lineage>
</organism>
<proteinExistence type="predicted"/>
<dbReference type="InterPro" id="IPR036236">
    <property type="entry name" value="Znf_C2H2_sf"/>
</dbReference>
<protein>
    <recommendedName>
        <fullName evidence="3">C2H2-type domain-containing protein</fullName>
    </recommendedName>
</protein>
<reference evidence="4 5" key="1">
    <citation type="journal article" date="2020" name="Phytopathology">
        <title>Genome Sequence Resources of Colletotrichum truncatum, C. plurivorum, C. musicola, and C. sojae: Four Species Pathogenic to Soybean (Glycine max).</title>
        <authorList>
            <person name="Rogerio F."/>
            <person name="Boufleur T.R."/>
            <person name="Ciampi-Guillardi M."/>
            <person name="Sukno S.A."/>
            <person name="Thon M.R."/>
            <person name="Massola Junior N.S."/>
            <person name="Baroncelli R."/>
        </authorList>
    </citation>
    <scope>NUCLEOTIDE SEQUENCE [LARGE SCALE GENOMIC DNA]</scope>
    <source>
        <strain evidence="4 5">LFN0009</strain>
    </source>
</reference>
<dbReference type="Proteomes" id="UP000652219">
    <property type="component" value="Unassembled WGS sequence"/>
</dbReference>
<feature type="region of interest" description="Disordered" evidence="2">
    <location>
        <begin position="1"/>
        <end position="61"/>
    </location>
</feature>
<dbReference type="PROSITE" id="PS00028">
    <property type="entry name" value="ZINC_FINGER_C2H2_1"/>
    <property type="match status" value="1"/>
</dbReference>
<evidence type="ECO:0000256" key="1">
    <source>
        <dbReference type="PROSITE-ProRule" id="PRU00042"/>
    </source>
</evidence>
<evidence type="ECO:0000259" key="3">
    <source>
        <dbReference type="PROSITE" id="PS50157"/>
    </source>
</evidence>
<dbReference type="AlphaFoldDB" id="A0A8H6MT06"/>
<dbReference type="Gene3D" id="3.30.160.60">
    <property type="entry name" value="Classic Zinc Finger"/>
    <property type="match status" value="1"/>
</dbReference>
<dbReference type="GO" id="GO:0008270">
    <property type="term" value="F:zinc ion binding"/>
    <property type="evidence" value="ECO:0007669"/>
    <property type="project" value="UniProtKB-KW"/>
</dbReference>
<gene>
    <name evidence="4" type="ORF">CSOJ01_08421</name>
</gene>
<evidence type="ECO:0000313" key="5">
    <source>
        <dbReference type="Proteomes" id="UP000652219"/>
    </source>
</evidence>
<dbReference type="SMART" id="SM00355">
    <property type="entry name" value="ZnF_C2H2"/>
    <property type="match status" value="3"/>
</dbReference>
<dbReference type="InterPro" id="IPR013087">
    <property type="entry name" value="Znf_C2H2_type"/>
</dbReference>
<feature type="compositionally biased region" description="Polar residues" evidence="2">
    <location>
        <begin position="1"/>
        <end position="58"/>
    </location>
</feature>
<dbReference type="SUPFAM" id="SSF57667">
    <property type="entry name" value="beta-beta-alpha zinc fingers"/>
    <property type="match status" value="1"/>
</dbReference>
<dbReference type="Pfam" id="PF00096">
    <property type="entry name" value="zf-C2H2"/>
    <property type="match status" value="1"/>
</dbReference>
<feature type="region of interest" description="Disordered" evidence="2">
    <location>
        <begin position="260"/>
        <end position="314"/>
    </location>
</feature>
<evidence type="ECO:0000313" key="4">
    <source>
        <dbReference type="EMBL" id="KAF6807076.1"/>
    </source>
</evidence>
<keyword evidence="5" id="KW-1185">Reference proteome</keyword>
<feature type="compositionally biased region" description="Polar residues" evidence="2">
    <location>
        <begin position="260"/>
        <end position="286"/>
    </location>
</feature>
<keyword evidence="1" id="KW-0479">Metal-binding</keyword>